<dbReference type="Gene3D" id="3.20.20.150">
    <property type="entry name" value="Divalent-metal-dependent TIM barrel enzymes"/>
    <property type="match status" value="1"/>
</dbReference>
<dbReference type="PhylomeDB" id="B8MM74"/>
<dbReference type="PANTHER" id="PTHR12110">
    <property type="entry name" value="HYDROXYPYRUVATE ISOMERASE"/>
    <property type="match status" value="1"/>
</dbReference>
<dbReference type="AlphaFoldDB" id="B8MM74"/>
<keyword evidence="3" id="KW-1185">Reference proteome</keyword>
<reference evidence="3" key="1">
    <citation type="journal article" date="2015" name="Genome Announc.">
        <title>Genome sequence of the AIDS-associated pathogen Penicillium marneffei (ATCC18224) and its near taxonomic relative Talaromyces stipitatus (ATCC10500).</title>
        <authorList>
            <person name="Nierman W.C."/>
            <person name="Fedorova-Abrams N.D."/>
            <person name="Andrianopoulos A."/>
        </authorList>
    </citation>
    <scope>NUCLEOTIDE SEQUENCE [LARGE SCALE GENOMIC DNA]</scope>
    <source>
        <strain evidence="3">ATCC 10500 / CBS 375.48 / QM 6759 / NRRL 1006</strain>
    </source>
</reference>
<gene>
    <name evidence="2" type="ORF">TSTA_098430</name>
</gene>
<evidence type="ECO:0000313" key="2">
    <source>
        <dbReference type="EMBL" id="EED13586.1"/>
    </source>
</evidence>
<dbReference type="HOGENOM" id="CLU_035063_0_0_1"/>
<dbReference type="GeneID" id="8099671"/>
<dbReference type="Pfam" id="PF01261">
    <property type="entry name" value="AP_endonuc_2"/>
    <property type="match status" value="1"/>
</dbReference>
<evidence type="ECO:0000313" key="3">
    <source>
        <dbReference type="Proteomes" id="UP000001745"/>
    </source>
</evidence>
<keyword evidence="2" id="KW-0670">Pyruvate</keyword>
<protein>
    <submittedName>
        <fullName evidence="2">4-hydroxyphenylpyruvate dioxygenase, putative</fullName>
    </submittedName>
</protein>
<keyword evidence="2" id="KW-0223">Dioxygenase</keyword>
<feature type="domain" description="Xylose isomerase-like TIM barrel" evidence="1">
    <location>
        <begin position="24"/>
        <end position="313"/>
    </location>
</feature>
<organism evidence="2 3">
    <name type="scientific">Talaromyces stipitatus (strain ATCC 10500 / CBS 375.48 / QM 6759 / NRRL 1006)</name>
    <name type="common">Penicillium stipitatum</name>
    <dbReference type="NCBI Taxonomy" id="441959"/>
    <lineage>
        <taxon>Eukaryota</taxon>
        <taxon>Fungi</taxon>
        <taxon>Dikarya</taxon>
        <taxon>Ascomycota</taxon>
        <taxon>Pezizomycotina</taxon>
        <taxon>Eurotiomycetes</taxon>
        <taxon>Eurotiomycetidae</taxon>
        <taxon>Eurotiales</taxon>
        <taxon>Trichocomaceae</taxon>
        <taxon>Talaromyces</taxon>
        <taxon>Talaromyces sect. Talaromyces</taxon>
    </lineage>
</organism>
<accession>B8MM74</accession>
<dbReference type="RefSeq" id="XP_002485824.1">
    <property type="nucleotide sequence ID" value="XM_002485779.1"/>
</dbReference>
<dbReference type="SUPFAM" id="SSF51658">
    <property type="entry name" value="Xylose isomerase-like"/>
    <property type="match status" value="1"/>
</dbReference>
<dbReference type="VEuPathDB" id="FungiDB:TSTA_098430"/>
<name>B8MM74_TALSN</name>
<dbReference type="PANTHER" id="PTHR12110:SF38">
    <property type="entry name" value="DIOXYGENASE, PUTATIVE (AFU_ORTHOLOGUE AFUA_6G00240)-RELATED"/>
    <property type="match status" value="1"/>
</dbReference>
<dbReference type="OrthoDB" id="5360893at2759"/>
<keyword evidence="2" id="KW-0560">Oxidoreductase</keyword>
<dbReference type="Proteomes" id="UP000001745">
    <property type="component" value="Unassembled WGS sequence"/>
</dbReference>
<dbReference type="EMBL" id="EQ962658">
    <property type="protein sequence ID" value="EED13586.1"/>
    <property type="molecule type" value="Genomic_DNA"/>
</dbReference>
<proteinExistence type="predicted"/>
<dbReference type="InterPro" id="IPR050312">
    <property type="entry name" value="IolE/XylAMocC-like"/>
</dbReference>
<dbReference type="InterPro" id="IPR036237">
    <property type="entry name" value="Xyl_isomerase-like_sf"/>
</dbReference>
<dbReference type="OMA" id="NLCFAAH"/>
<sequence length="321" mass="36132">MENPLAIATVALGQHPYHSLPSKIKAAAQHGFSAVEIVYNDLASYADSRLPKVTVQDAAEEIAALCTAYNVAILSLNPFRNFEGHSSPLSKRLEAARHWIEVAQLLKAHTGDENVIIPELQHLADMTAAIAPGLKISYEAVAWGAYVSTWQDSLRVVQLVGRDNFGLCLDSFHVVARLWGDITTESGKQEQPGKNVDDILQQSLDKFVATCPLDKIFYIQLSDGEKYWPPLSPQHRFYDANYPSLLIWSRNTRPFPLETEYGSYMPVAEVARAWLVGKRWKGYVSLEAFDWRMRDEENGPEDNARRGMESWKKLLAELKNT</sequence>
<dbReference type="eggNOG" id="ENOG502QQ4I">
    <property type="taxonomic scope" value="Eukaryota"/>
</dbReference>
<dbReference type="STRING" id="441959.B8MM74"/>
<dbReference type="GO" id="GO:0051213">
    <property type="term" value="F:dioxygenase activity"/>
    <property type="evidence" value="ECO:0007669"/>
    <property type="project" value="UniProtKB-KW"/>
</dbReference>
<evidence type="ECO:0000259" key="1">
    <source>
        <dbReference type="Pfam" id="PF01261"/>
    </source>
</evidence>
<dbReference type="InterPro" id="IPR013022">
    <property type="entry name" value="Xyl_isomerase-like_TIM-brl"/>
</dbReference>
<dbReference type="InParanoid" id="B8MM74"/>